<evidence type="ECO:0000313" key="1">
    <source>
        <dbReference type="EMBL" id="CAG5188544.1"/>
    </source>
</evidence>
<accession>A0A8J2ICI0</accession>
<dbReference type="GeneID" id="67012312"/>
<dbReference type="Proteomes" id="UP000676310">
    <property type="component" value="Unassembled WGS sequence"/>
</dbReference>
<dbReference type="EMBL" id="CAJRGZ010000032">
    <property type="protein sequence ID" value="CAG5188544.1"/>
    <property type="molecule type" value="Genomic_DNA"/>
</dbReference>
<organism evidence="1 2">
    <name type="scientific">Alternaria atra</name>
    <dbReference type="NCBI Taxonomy" id="119953"/>
    <lineage>
        <taxon>Eukaryota</taxon>
        <taxon>Fungi</taxon>
        <taxon>Dikarya</taxon>
        <taxon>Ascomycota</taxon>
        <taxon>Pezizomycotina</taxon>
        <taxon>Dothideomycetes</taxon>
        <taxon>Pleosporomycetidae</taxon>
        <taxon>Pleosporales</taxon>
        <taxon>Pleosporineae</taxon>
        <taxon>Pleosporaceae</taxon>
        <taxon>Alternaria</taxon>
        <taxon>Alternaria sect. Ulocladioides</taxon>
    </lineage>
</organism>
<gene>
    <name evidence="1" type="ORF">ALTATR162_LOCUS11980</name>
</gene>
<protein>
    <submittedName>
        <fullName evidence="1">Uncharacterized protein</fullName>
    </submittedName>
</protein>
<sequence>MSSVSVQGLAVRSAGGDRRATVAINCLPSEPGKAFLAASLTTGLGIELSICIVNAPAPPFVPPISNLNIWNDTVCLDISHSLQHSFVPTLTLRLILKLVFQVLGLV</sequence>
<evidence type="ECO:0000313" key="2">
    <source>
        <dbReference type="Proteomes" id="UP000676310"/>
    </source>
</evidence>
<dbReference type="AlphaFoldDB" id="A0A8J2ICI0"/>
<name>A0A8J2ICI0_9PLEO</name>
<dbReference type="RefSeq" id="XP_043175559.1">
    <property type="nucleotide sequence ID" value="XM_043319624.1"/>
</dbReference>
<reference evidence="1" key="1">
    <citation type="submission" date="2021-05" db="EMBL/GenBank/DDBJ databases">
        <authorList>
            <person name="Stam R."/>
        </authorList>
    </citation>
    <scope>NUCLEOTIDE SEQUENCE</scope>
    <source>
        <strain evidence="1">CS162</strain>
    </source>
</reference>
<keyword evidence="2" id="KW-1185">Reference proteome</keyword>
<proteinExistence type="predicted"/>
<comment type="caution">
    <text evidence="1">The sequence shown here is derived from an EMBL/GenBank/DDBJ whole genome shotgun (WGS) entry which is preliminary data.</text>
</comment>